<proteinExistence type="predicted"/>
<evidence type="ECO:0000313" key="2">
    <source>
        <dbReference type="EMBL" id="KAE9599100.1"/>
    </source>
</evidence>
<dbReference type="NCBIfam" id="TIGR01615">
    <property type="entry name" value="A_thal_3542"/>
    <property type="match status" value="1"/>
</dbReference>
<dbReference type="OrthoDB" id="548115at2759"/>
<gene>
    <name evidence="2" type="ORF">Lalb_Chr15g0087951</name>
</gene>
<dbReference type="Proteomes" id="UP000447434">
    <property type="component" value="Chromosome 15"/>
</dbReference>
<dbReference type="InterPro" id="IPR006502">
    <property type="entry name" value="PDDEXK-like"/>
</dbReference>
<dbReference type="Pfam" id="PF04720">
    <property type="entry name" value="PDDEXK_6"/>
    <property type="match status" value="1"/>
</dbReference>
<organism evidence="2 3">
    <name type="scientific">Lupinus albus</name>
    <name type="common">White lupine</name>
    <name type="synonym">Lupinus termis</name>
    <dbReference type="NCBI Taxonomy" id="3870"/>
    <lineage>
        <taxon>Eukaryota</taxon>
        <taxon>Viridiplantae</taxon>
        <taxon>Streptophyta</taxon>
        <taxon>Embryophyta</taxon>
        <taxon>Tracheophyta</taxon>
        <taxon>Spermatophyta</taxon>
        <taxon>Magnoliopsida</taxon>
        <taxon>eudicotyledons</taxon>
        <taxon>Gunneridae</taxon>
        <taxon>Pentapetalae</taxon>
        <taxon>rosids</taxon>
        <taxon>fabids</taxon>
        <taxon>Fabales</taxon>
        <taxon>Fabaceae</taxon>
        <taxon>Papilionoideae</taxon>
        <taxon>50 kb inversion clade</taxon>
        <taxon>genistoids sensu lato</taxon>
        <taxon>core genistoids</taxon>
        <taxon>Genisteae</taxon>
        <taxon>Lupinus</taxon>
    </lineage>
</organism>
<dbReference type="EMBL" id="WOCE01000015">
    <property type="protein sequence ID" value="KAE9599100.1"/>
    <property type="molecule type" value="Genomic_DNA"/>
</dbReference>
<accession>A0A6A5PEK1</accession>
<evidence type="ECO:0000256" key="1">
    <source>
        <dbReference type="SAM" id="MobiDB-lite"/>
    </source>
</evidence>
<feature type="compositionally biased region" description="Basic and acidic residues" evidence="1">
    <location>
        <begin position="49"/>
        <end position="64"/>
    </location>
</feature>
<feature type="region of interest" description="Disordered" evidence="1">
    <location>
        <begin position="49"/>
        <end position="77"/>
    </location>
</feature>
<sequence length="313" mass="35369">MARIPVMFNRVAAAFDADVARCESSGSEHLPESSTDLSHLVKSFMEKNEDGGEKNIHGDEDHQKKCGGGNDDDDDEEVEKYACSYSEKRKMLEGLFAGSDVDDDERKVKENTTKEVEVACGIVGDYSLHGFKRRLMTHLREKGFDAGLCKSKWEKNGRITAGDYEYIDVNFSGKRYIVEVSLAAEFIIARATSQYTSLLEVFPLIFVGKMEELNRVVRLMCTAIKGSMKRKDLHVPPWRRNDYMQAKWFSSYKRTTNVVANKKTSLTLFPKRSIGFETRQVKGHYCRDDCVSNSTGFRIGHLTAAFNSDGFGI</sequence>
<keyword evidence="3" id="KW-1185">Reference proteome</keyword>
<dbReference type="AlphaFoldDB" id="A0A6A5PEK1"/>
<reference evidence="3" key="1">
    <citation type="journal article" date="2020" name="Nat. Commun.">
        <title>Genome sequence of the cluster root forming white lupin.</title>
        <authorList>
            <person name="Hufnagel B."/>
            <person name="Marques A."/>
            <person name="Soriano A."/>
            <person name="Marques L."/>
            <person name="Divol F."/>
            <person name="Doumas P."/>
            <person name="Sallet E."/>
            <person name="Mancinotti D."/>
            <person name="Carrere S."/>
            <person name="Marande W."/>
            <person name="Arribat S."/>
            <person name="Keller J."/>
            <person name="Huneau C."/>
            <person name="Blein T."/>
            <person name="Aime D."/>
            <person name="Laguerre M."/>
            <person name="Taylor J."/>
            <person name="Schubert V."/>
            <person name="Nelson M."/>
            <person name="Geu-Flores F."/>
            <person name="Crespi M."/>
            <person name="Gallardo-Guerrero K."/>
            <person name="Delaux P.-M."/>
            <person name="Salse J."/>
            <person name="Berges H."/>
            <person name="Guyot R."/>
            <person name="Gouzy J."/>
            <person name="Peret B."/>
        </authorList>
    </citation>
    <scope>NUCLEOTIDE SEQUENCE [LARGE SCALE GENOMIC DNA]</scope>
    <source>
        <strain evidence="3">cv. Amiga</strain>
    </source>
</reference>
<dbReference type="PANTHER" id="PTHR31579">
    <property type="entry name" value="OS03G0796600 PROTEIN"/>
    <property type="match status" value="1"/>
</dbReference>
<dbReference type="PANTHER" id="PTHR31579:SF92">
    <property type="entry name" value="DUF506 FAMILY PROTEIN"/>
    <property type="match status" value="1"/>
</dbReference>
<name>A0A6A5PEK1_LUPAL</name>
<evidence type="ECO:0000313" key="3">
    <source>
        <dbReference type="Proteomes" id="UP000447434"/>
    </source>
</evidence>
<protein>
    <submittedName>
        <fullName evidence="2">Uncharacterized protein</fullName>
    </submittedName>
</protein>
<comment type="caution">
    <text evidence="2">The sequence shown here is derived from an EMBL/GenBank/DDBJ whole genome shotgun (WGS) entry which is preliminary data.</text>
</comment>